<evidence type="ECO:0000259" key="6">
    <source>
        <dbReference type="Pfam" id="PF00155"/>
    </source>
</evidence>
<dbReference type="PANTHER" id="PTHR42790">
    <property type="entry name" value="AMINOTRANSFERASE"/>
    <property type="match status" value="1"/>
</dbReference>
<dbReference type="CDD" id="cd00609">
    <property type="entry name" value="AAT_like"/>
    <property type="match status" value="1"/>
</dbReference>
<dbReference type="EMBL" id="KV722333">
    <property type="protein sequence ID" value="OCH95918.1"/>
    <property type="molecule type" value="Genomic_DNA"/>
</dbReference>
<keyword evidence="3" id="KW-0032">Aminotransferase</keyword>
<proteinExistence type="inferred from homology"/>
<dbReference type="OrthoDB" id="691673at2759"/>
<evidence type="ECO:0000256" key="5">
    <source>
        <dbReference type="ARBA" id="ARBA00022898"/>
    </source>
</evidence>
<evidence type="ECO:0000256" key="3">
    <source>
        <dbReference type="ARBA" id="ARBA00022576"/>
    </source>
</evidence>
<feature type="domain" description="Aminotransferase class I/classII large" evidence="6">
    <location>
        <begin position="112"/>
        <end position="401"/>
    </location>
</feature>
<dbReference type="InterPro" id="IPR004839">
    <property type="entry name" value="Aminotransferase_I/II_large"/>
</dbReference>
<evidence type="ECO:0000313" key="8">
    <source>
        <dbReference type="Proteomes" id="UP000250043"/>
    </source>
</evidence>
<evidence type="ECO:0000313" key="7">
    <source>
        <dbReference type="EMBL" id="OCH95918.1"/>
    </source>
</evidence>
<dbReference type="PANTHER" id="PTHR42790:SF1">
    <property type="entry name" value="AROMATIC AMINO ACID AMINOTRANSFERASE, HYPOTHETICAL (EUROFUNG)"/>
    <property type="match status" value="1"/>
</dbReference>
<name>A0A8E2J6S8_9APHY</name>
<keyword evidence="8" id="KW-1185">Reference proteome</keyword>
<dbReference type="InterPro" id="IPR050859">
    <property type="entry name" value="Class-I_PLP-dep_aminotransf"/>
</dbReference>
<keyword evidence="4 7" id="KW-0808">Transferase</keyword>
<dbReference type="InterPro" id="IPR015424">
    <property type="entry name" value="PyrdxlP-dep_Trfase"/>
</dbReference>
<dbReference type="InterPro" id="IPR015421">
    <property type="entry name" value="PyrdxlP-dep_Trfase_major"/>
</dbReference>
<dbReference type="Gene3D" id="3.40.640.10">
    <property type="entry name" value="Type I PLP-dependent aspartate aminotransferase-like (Major domain)"/>
    <property type="match status" value="1"/>
</dbReference>
<dbReference type="Proteomes" id="UP000250043">
    <property type="component" value="Unassembled WGS sequence"/>
</dbReference>
<evidence type="ECO:0000256" key="4">
    <source>
        <dbReference type="ARBA" id="ARBA00022679"/>
    </source>
</evidence>
<comment type="cofactor">
    <cofactor evidence="1">
        <name>pyridoxal 5'-phosphate</name>
        <dbReference type="ChEBI" id="CHEBI:597326"/>
    </cofactor>
</comment>
<dbReference type="AlphaFoldDB" id="A0A8E2J6S8"/>
<reference evidence="7 8" key="1">
    <citation type="submission" date="2016-07" db="EMBL/GenBank/DDBJ databases">
        <title>Draft genome of the white-rot fungus Obba rivulosa 3A-2.</title>
        <authorList>
            <consortium name="DOE Joint Genome Institute"/>
            <person name="Miettinen O."/>
            <person name="Riley R."/>
            <person name="Acob R."/>
            <person name="Barry K."/>
            <person name="Cullen D."/>
            <person name="De Vries R."/>
            <person name="Hainaut M."/>
            <person name="Hatakka A."/>
            <person name="Henrissat B."/>
            <person name="Hilden K."/>
            <person name="Kuo R."/>
            <person name="Labutti K."/>
            <person name="Lipzen A."/>
            <person name="Makela M.R."/>
            <person name="Sandor L."/>
            <person name="Spatafora J.W."/>
            <person name="Grigoriev I.V."/>
            <person name="Hibbett D.S."/>
        </authorList>
    </citation>
    <scope>NUCLEOTIDE SEQUENCE [LARGE SCALE GENOMIC DNA]</scope>
    <source>
        <strain evidence="7 8">3A-2</strain>
    </source>
</reference>
<dbReference type="GO" id="GO:0030170">
    <property type="term" value="F:pyridoxal phosphate binding"/>
    <property type="evidence" value="ECO:0007669"/>
    <property type="project" value="InterPro"/>
</dbReference>
<accession>A0A8E2J6S8</accession>
<dbReference type="SUPFAM" id="SSF53383">
    <property type="entry name" value="PLP-dependent transferases"/>
    <property type="match status" value="1"/>
</dbReference>
<dbReference type="GO" id="GO:0008483">
    <property type="term" value="F:transaminase activity"/>
    <property type="evidence" value="ECO:0007669"/>
    <property type="project" value="UniProtKB-KW"/>
</dbReference>
<keyword evidence="5" id="KW-0663">Pyridoxal phosphate</keyword>
<organism evidence="7 8">
    <name type="scientific">Obba rivulosa</name>
    <dbReference type="NCBI Taxonomy" id="1052685"/>
    <lineage>
        <taxon>Eukaryota</taxon>
        <taxon>Fungi</taxon>
        <taxon>Dikarya</taxon>
        <taxon>Basidiomycota</taxon>
        <taxon>Agaricomycotina</taxon>
        <taxon>Agaricomycetes</taxon>
        <taxon>Polyporales</taxon>
        <taxon>Gelatoporiaceae</taxon>
        <taxon>Obba</taxon>
    </lineage>
</organism>
<sequence>MAQEKREKAIDLSHHLSELSKARQTSPLKGLAKFFGQPGLISLAGGMPSEAYFPFANIGGDALIPDSFAVKTAGQESSLSWFWKLFGKTKERTNPIVIPKFPSKPDEINLATALQYGTSTGLPQLQKFIDEFIEKVYQPGYSDCASLIQTGNTDGWSRAMQTLCNPGELILTEDWTYPSALASCRPLGVDAVPIAMDKEGMRSDELRKVLAEWDEKARGAKRPHVMYTIPVGQNPSGATMGAERKKEIYDICVEYDIIIVEDDPYFFLQMSEYKPKSARDMQSAPAESDVQFLAKLAPTFVKFDYQGRVIRLDTFSKYIAPGSRLGFFTCSPMFSERLQRQGETSTQAPCGFGQSLIAQLLTTWKFNGYVRWLHGLATQYTDRRDFFIDCFAEEFHLQLTTGERGAWAGCTVYAASPKPRGDAMSEKYSVGTKMFSFVPPTSGMFLWIKMNFENHPSIKSDPEETLEMKLWTKIAEAGVLIAPGWYFAANEDIPDAGRGHFRISFSNAEYPDLKKAVQIFSKVTREFFEQQ</sequence>
<evidence type="ECO:0000256" key="2">
    <source>
        <dbReference type="ARBA" id="ARBA00007441"/>
    </source>
</evidence>
<gene>
    <name evidence="7" type="ORF">OBBRIDRAFT_816220</name>
</gene>
<evidence type="ECO:0000256" key="1">
    <source>
        <dbReference type="ARBA" id="ARBA00001933"/>
    </source>
</evidence>
<dbReference type="GO" id="GO:1901605">
    <property type="term" value="P:alpha-amino acid metabolic process"/>
    <property type="evidence" value="ECO:0007669"/>
    <property type="project" value="TreeGrafter"/>
</dbReference>
<comment type="similarity">
    <text evidence="2">Belongs to the class-I pyridoxal-phosphate-dependent aminotransferase family.</text>
</comment>
<protein>
    <submittedName>
        <fullName evidence="7">PLP-dependent transferase</fullName>
    </submittedName>
</protein>
<dbReference type="Pfam" id="PF00155">
    <property type="entry name" value="Aminotran_1_2"/>
    <property type="match status" value="1"/>
</dbReference>